<protein>
    <recommendedName>
        <fullName evidence="3">Thioredoxin-like fold domain-containing protein</fullName>
    </recommendedName>
</protein>
<dbReference type="InterPro" id="IPR036249">
    <property type="entry name" value="Thioredoxin-like_sf"/>
</dbReference>
<dbReference type="SUPFAM" id="SSF52833">
    <property type="entry name" value="Thioredoxin-like"/>
    <property type="match status" value="1"/>
</dbReference>
<dbReference type="AlphaFoldDB" id="A0A537LRT5"/>
<organism evidence="1 2">
    <name type="scientific">Candidatus Segetimicrobium genomatis</name>
    <dbReference type="NCBI Taxonomy" id="2569760"/>
    <lineage>
        <taxon>Bacteria</taxon>
        <taxon>Bacillati</taxon>
        <taxon>Candidatus Sysuimicrobiota</taxon>
        <taxon>Candidatus Sysuimicrobiia</taxon>
        <taxon>Candidatus Sysuimicrobiales</taxon>
        <taxon>Candidatus Segetimicrobiaceae</taxon>
        <taxon>Candidatus Segetimicrobium</taxon>
    </lineage>
</organism>
<evidence type="ECO:0000313" key="1">
    <source>
        <dbReference type="EMBL" id="TMJ10724.1"/>
    </source>
</evidence>
<dbReference type="PANTHER" id="PTHR37170:SF1">
    <property type="entry name" value="GLUTAREDOXIN-LIKE PROTEIN"/>
    <property type="match status" value="1"/>
</dbReference>
<reference evidence="1 2" key="1">
    <citation type="journal article" date="2019" name="Nat. Microbiol.">
        <title>Mediterranean grassland soil C-N compound turnover is dependent on rainfall and depth, and is mediated by genomically divergent microorganisms.</title>
        <authorList>
            <person name="Diamond S."/>
            <person name="Andeer P.F."/>
            <person name="Li Z."/>
            <person name="Crits-Christoph A."/>
            <person name="Burstein D."/>
            <person name="Anantharaman K."/>
            <person name="Lane K.R."/>
            <person name="Thomas B.C."/>
            <person name="Pan C."/>
            <person name="Northen T.R."/>
            <person name="Banfield J.F."/>
        </authorList>
    </citation>
    <scope>NUCLEOTIDE SEQUENCE [LARGE SCALE GENOMIC DNA]</scope>
    <source>
        <strain evidence="1">NP_1</strain>
    </source>
</reference>
<sequence>MPFLQEQDAAFVRTRLAQDLRDDVTLEFFAPATGGLVLPGQDGQTAEYARQILAEVAALSPKIRLNVHSTIAEPDAAKAFGIARTPGTAVIGAHDFGVRFYGMPAGYEFATLLELIITASQGTTAIAPQTREMLAQLQRDIHLQVFVTPT</sequence>
<proteinExistence type="predicted"/>
<dbReference type="Gene3D" id="3.40.30.10">
    <property type="entry name" value="Glutaredoxin"/>
    <property type="match status" value="1"/>
</dbReference>
<dbReference type="EMBL" id="VBAI01000103">
    <property type="protein sequence ID" value="TMJ10724.1"/>
    <property type="molecule type" value="Genomic_DNA"/>
</dbReference>
<evidence type="ECO:0000313" key="2">
    <source>
        <dbReference type="Proteomes" id="UP000315217"/>
    </source>
</evidence>
<name>A0A537LRT5_9BACT</name>
<accession>A0A537LRT5</accession>
<evidence type="ECO:0008006" key="3">
    <source>
        <dbReference type="Google" id="ProtNLM"/>
    </source>
</evidence>
<dbReference type="PANTHER" id="PTHR37170">
    <property type="entry name" value="GLUTAREDOXIN-RELATED"/>
    <property type="match status" value="1"/>
</dbReference>
<dbReference type="Proteomes" id="UP000315217">
    <property type="component" value="Unassembled WGS sequence"/>
</dbReference>
<comment type="caution">
    <text evidence="1">The sequence shown here is derived from an EMBL/GenBank/DDBJ whole genome shotgun (WGS) entry which is preliminary data.</text>
</comment>
<gene>
    <name evidence="1" type="ORF">E6G98_06970</name>
</gene>